<dbReference type="AlphaFoldDB" id="A0A4Y2BZV9"/>
<reference evidence="1 2" key="1">
    <citation type="journal article" date="2019" name="Sci. Rep.">
        <title>Orb-weaving spider Araneus ventricosus genome elucidates the spidroin gene catalogue.</title>
        <authorList>
            <person name="Kono N."/>
            <person name="Nakamura H."/>
            <person name="Ohtoshi R."/>
            <person name="Moran D.A.P."/>
            <person name="Shinohara A."/>
            <person name="Yoshida Y."/>
            <person name="Fujiwara M."/>
            <person name="Mori M."/>
            <person name="Tomita M."/>
            <person name="Arakawa K."/>
        </authorList>
    </citation>
    <scope>NUCLEOTIDE SEQUENCE [LARGE SCALE GENOMIC DNA]</scope>
</reference>
<dbReference type="EMBL" id="BGPR01000131">
    <property type="protein sequence ID" value="GBL97608.1"/>
    <property type="molecule type" value="Genomic_DNA"/>
</dbReference>
<gene>
    <name evidence="1" type="ORF">AVEN_49123_1</name>
</gene>
<protein>
    <submittedName>
        <fullName evidence="1">Uncharacterized protein</fullName>
    </submittedName>
</protein>
<proteinExistence type="predicted"/>
<keyword evidence="2" id="KW-1185">Reference proteome</keyword>
<dbReference type="Proteomes" id="UP000499080">
    <property type="component" value="Unassembled WGS sequence"/>
</dbReference>
<name>A0A4Y2BZV9_ARAVE</name>
<organism evidence="1 2">
    <name type="scientific">Araneus ventricosus</name>
    <name type="common">Orbweaver spider</name>
    <name type="synonym">Epeira ventricosa</name>
    <dbReference type="NCBI Taxonomy" id="182803"/>
    <lineage>
        <taxon>Eukaryota</taxon>
        <taxon>Metazoa</taxon>
        <taxon>Ecdysozoa</taxon>
        <taxon>Arthropoda</taxon>
        <taxon>Chelicerata</taxon>
        <taxon>Arachnida</taxon>
        <taxon>Araneae</taxon>
        <taxon>Araneomorphae</taxon>
        <taxon>Entelegynae</taxon>
        <taxon>Araneoidea</taxon>
        <taxon>Araneidae</taxon>
        <taxon>Araneus</taxon>
    </lineage>
</organism>
<sequence length="103" mass="11719">MAQQLGYPRQRLLITNTVSKDYKAKYKFISVVSLRKVVESPPMLCTENGQDPLRKSLPPSINLVSGIASKMDKTSNPRMGMKPFSDYCLYHSELYIYWLRAGG</sequence>
<evidence type="ECO:0000313" key="2">
    <source>
        <dbReference type="Proteomes" id="UP000499080"/>
    </source>
</evidence>
<evidence type="ECO:0000313" key="1">
    <source>
        <dbReference type="EMBL" id="GBL97608.1"/>
    </source>
</evidence>
<comment type="caution">
    <text evidence="1">The sequence shown here is derived from an EMBL/GenBank/DDBJ whole genome shotgun (WGS) entry which is preliminary data.</text>
</comment>
<accession>A0A4Y2BZV9</accession>